<organism evidence="1 2">
    <name type="scientific">Rhamnella rubrinervis</name>
    <dbReference type="NCBI Taxonomy" id="2594499"/>
    <lineage>
        <taxon>Eukaryota</taxon>
        <taxon>Viridiplantae</taxon>
        <taxon>Streptophyta</taxon>
        <taxon>Embryophyta</taxon>
        <taxon>Tracheophyta</taxon>
        <taxon>Spermatophyta</taxon>
        <taxon>Magnoliopsida</taxon>
        <taxon>eudicotyledons</taxon>
        <taxon>Gunneridae</taxon>
        <taxon>Pentapetalae</taxon>
        <taxon>rosids</taxon>
        <taxon>fabids</taxon>
        <taxon>Rosales</taxon>
        <taxon>Rhamnaceae</taxon>
        <taxon>rhamnoid group</taxon>
        <taxon>Rhamneae</taxon>
        <taxon>Rhamnella</taxon>
    </lineage>
</organism>
<accession>A0A8K0MRQ5</accession>
<sequence>MFEDAPPCENWKDRYFVKGRVYRRIRTPESRIRSAWTERGCIRLYARANDLSGLLICVDMGKPKMKISKAEGGHKEEKKDKQAA</sequence>
<evidence type="ECO:0000313" key="2">
    <source>
        <dbReference type="Proteomes" id="UP000796880"/>
    </source>
</evidence>
<gene>
    <name evidence="1" type="ORF">FNV43_RR00233</name>
</gene>
<comment type="caution">
    <text evidence="1">The sequence shown here is derived from an EMBL/GenBank/DDBJ whole genome shotgun (WGS) entry which is preliminary data.</text>
</comment>
<dbReference type="Proteomes" id="UP000796880">
    <property type="component" value="Unassembled WGS sequence"/>
</dbReference>
<protein>
    <submittedName>
        <fullName evidence="1">Uncharacterized protein</fullName>
    </submittedName>
</protein>
<proteinExistence type="predicted"/>
<evidence type="ECO:0000313" key="1">
    <source>
        <dbReference type="EMBL" id="KAF3455599.1"/>
    </source>
</evidence>
<dbReference type="AlphaFoldDB" id="A0A8K0MRQ5"/>
<reference evidence="1" key="1">
    <citation type="submission" date="2020-03" db="EMBL/GenBank/DDBJ databases">
        <title>A high-quality chromosome-level genome assembly of a woody plant with both climbing and erect habits, Rhamnella rubrinervis.</title>
        <authorList>
            <person name="Lu Z."/>
            <person name="Yang Y."/>
            <person name="Zhu X."/>
            <person name="Sun Y."/>
        </authorList>
    </citation>
    <scope>NUCLEOTIDE SEQUENCE</scope>
    <source>
        <strain evidence="1">BYM</strain>
        <tissue evidence="1">Leaf</tissue>
    </source>
</reference>
<name>A0A8K0MRQ5_9ROSA</name>
<dbReference type="EMBL" id="VOIH02000001">
    <property type="protein sequence ID" value="KAF3455599.1"/>
    <property type="molecule type" value="Genomic_DNA"/>
</dbReference>
<keyword evidence="2" id="KW-1185">Reference proteome</keyword>